<dbReference type="CDD" id="cd18793">
    <property type="entry name" value="SF2_C_SNF"/>
    <property type="match status" value="1"/>
</dbReference>
<dbReference type="GO" id="GO:0005634">
    <property type="term" value="C:nucleus"/>
    <property type="evidence" value="ECO:0007669"/>
    <property type="project" value="TreeGrafter"/>
</dbReference>
<accession>A0A6F9DC23</accession>
<feature type="region of interest" description="Disordered" evidence="2">
    <location>
        <begin position="910"/>
        <end position="944"/>
    </location>
</feature>
<dbReference type="CDD" id="cd22254">
    <property type="entry name" value="CSB_WHD"/>
    <property type="match status" value="1"/>
</dbReference>
<dbReference type="Gene3D" id="3.40.50.300">
    <property type="entry name" value="P-loop containing nucleotide triphosphate hydrolases"/>
    <property type="match status" value="1"/>
</dbReference>
<organism evidence="5">
    <name type="scientific">Phallusia mammillata</name>
    <dbReference type="NCBI Taxonomy" id="59560"/>
    <lineage>
        <taxon>Eukaryota</taxon>
        <taxon>Metazoa</taxon>
        <taxon>Chordata</taxon>
        <taxon>Tunicata</taxon>
        <taxon>Ascidiacea</taxon>
        <taxon>Phlebobranchia</taxon>
        <taxon>Ascidiidae</taxon>
        <taxon>Phallusia</taxon>
    </lineage>
</organism>
<dbReference type="PANTHER" id="PTHR45629:SF7">
    <property type="entry name" value="DNA EXCISION REPAIR PROTEIN ERCC-6-RELATED"/>
    <property type="match status" value="1"/>
</dbReference>
<dbReference type="GO" id="GO:0016787">
    <property type="term" value="F:hydrolase activity"/>
    <property type="evidence" value="ECO:0007669"/>
    <property type="project" value="UniProtKB-KW"/>
</dbReference>
<feature type="region of interest" description="Disordered" evidence="2">
    <location>
        <begin position="982"/>
        <end position="1005"/>
    </location>
</feature>
<feature type="region of interest" description="Disordered" evidence="2">
    <location>
        <begin position="1020"/>
        <end position="1048"/>
    </location>
</feature>
<dbReference type="Pfam" id="PF00271">
    <property type="entry name" value="Helicase_C"/>
    <property type="match status" value="1"/>
</dbReference>
<dbReference type="SUPFAM" id="SSF52540">
    <property type="entry name" value="P-loop containing nucleoside triphosphate hydrolases"/>
    <property type="match status" value="2"/>
</dbReference>
<dbReference type="InterPro" id="IPR014001">
    <property type="entry name" value="Helicase_ATP-bd"/>
</dbReference>
<feature type="region of interest" description="Disordered" evidence="2">
    <location>
        <begin position="1196"/>
        <end position="1220"/>
    </location>
</feature>
<feature type="region of interest" description="Disordered" evidence="2">
    <location>
        <begin position="1129"/>
        <end position="1184"/>
    </location>
</feature>
<feature type="compositionally biased region" description="Polar residues" evidence="2">
    <location>
        <begin position="915"/>
        <end position="924"/>
    </location>
</feature>
<dbReference type="FunFam" id="3.40.50.10810:FF:000042">
    <property type="entry name" value="SNF2 family helicase-like protein"/>
    <property type="match status" value="1"/>
</dbReference>
<dbReference type="Pfam" id="PF00176">
    <property type="entry name" value="SNF2-rel_dom"/>
    <property type="match status" value="1"/>
</dbReference>
<dbReference type="PROSITE" id="PS51192">
    <property type="entry name" value="HELICASE_ATP_BIND_1"/>
    <property type="match status" value="1"/>
</dbReference>
<dbReference type="InterPro" id="IPR050496">
    <property type="entry name" value="SNF2_RAD54_helicase_repair"/>
</dbReference>
<feature type="domain" description="Helicase C-terminal" evidence="4">
    <location>
        <begin position="683"/>
        <end position="842"/>
    </location>
</feature>
<dbReference type="GO" id="GO:0005524">
    <property type="term" value="F:ATP binding"/>
    <property type="evidence" value="ECO:0007669"/>
    <property type="project" value="InterPro"/>
</dbReference>
<keyword evidence="1" id="KW-0378">Hydrolase</keyword>
<feature type="region of interest" description="Disordered" evidence="2">
    <location>
        <begin position="116"/>
        <end position="135"/>
    </location>
</feature>
<sequence length="1293" mass="147379">MADINEESVLQIEGVNVYNAETLEKDVIETINRNIQEKEERELEKKTNEVTKQIGSVQSLLRQNESALKFFTDKSQAVSNSHKINVLKIQQEKYKTQLGSLNTKLLKLNHKLADVTSGHSTSNHSHPRPPVTYDKSTLSTAKSLKQRKELIKKGLATPFSLQTAIPLKTTPAKLKPAVKLDDAFGSFLSSGLLGTANHKQKEQVSIDETLNERSCPKSNSPVQKRKAQFVPPVNVDNSITKHRRKQSESDEDYKVPSSDEVGIEDSDEYELEREIEKEKSHKHTGRKHIAHSGRKVCDDANPKMYKKRIIRYKQTLLREEADGFVQPDNKHLEGGLKVTGKVWKKLYKYQQTGVKWLWELHSQQAGGILGDEMGLGKTIQVIAFLDALRNSKIRDRDSSFSYDGLGPVLIVSPTTVMHQWVREIHLWAPLLRVAVLHNSGSYKGAKADLIHNIALSRGVLITSYERMRISLDALLTQNWHYVVLDEGHKIRNPEAAITHAVKMFQTPHRIILSGSPIQNHLRELWSLFDFIFPGKLGTLQCFMEQFSVPIVQGGYANATEVQVQTAYKCACVLRDTIAPYLLRRMKVDVQCHINLPKKNDHVLFCSLTDEQVEIYKKYLDSETVYSILCRNMKIFVGLIQLRKICNHPDLYTGGTKLLVGEQEPPLDSERRFGFWKKSGKMIVIDSLLRIWKKQNKKVLLFTQSKLMLNVLEDFVKLRKYSYMTMHGGTTVSSRQPLVKAFNEDPSIFVFILTTRVGGLGVNLVGADRVVIFDPDWNPSTDAQAQERSWRIGQDKEVTIYRLITTGTIEEKIYHRQIFKQFMSNRVLKDPKQRRFFKTNDMHELFTLQHQPRDGSKTMTETASIFAGTGSEIKLRKLKAKMKAKRALERAQRHKDVTENVDSVAKYVDNVHDQTDPNSSNNEVMQYSEPHTSSTTTHSDITNDDVTRAASNDVITQAESRVDDLSNSTTDSMQNIYCDVTHSQQSDNRDCDVTPPSHDVDVDSGGSKKIKESFLKVLRKFQESKQNSAHDVTSDRKKRGNRNRNRKLYDVEGEVIDYVTKKSRYKPRSEEETSRKNSDEYVLTKLFKKGVHTAMEHSTIMNSSTPDYALVESEANRVAKEAIKNLKLSRKHYRYPGSKPAQKPRFGKKQPEKKKIVETKDESSEDETPMGAGNVFGNPGAGTSSSNILKQIMMRTHKEDKDAAEDSESDEDENLHLLPSDDEDISIDDKLLREIVQFLIQECHGEATTDELMSKFKGHVEVKQAPKFKAMLLRVCEKLKSETGTRWRLKPDFY</sequence>
<evidence type="ECO:0000256" key="2">
    <source>
        <dbReference type="SAM" id="MobiDB-lite"/>
    </source>
</evidence>
<dbReference type="SMART" id="SM00487">
    <property type="entry name" value="DEXDc"/>
    <property type="match status" value="1"/>
</dbReference>
<name>A0A6F9DC23_9ASCI</name>
<dbReference type="SMART" id="SM00490">
    <property type="entry name" value="HELICc"/>
    <property type="match status" value="1"/>
</dbReference>
<dbReference type="InterPro" id="IPR000330">
    <property type="entry name" value="SNF2_N"/>
</dbReference>
<dbReference type="GO" id="GO:0008094">
    <property type="term" value="F:ATP-dependent activity, acting on DNA"/>
    <property type="evidence" value="ECO:0007669"/>
    <property type="project" value="TreeGrafter"/>
</dbReference>
<dbReference type="InterPro" id="IPR027417">
    <property type="entry name" value="P-loop_NTPase"/>
</dbReference>
<evidence type="ECO:0000259" key="3">
    <source>
        <dbReference type="PROSITE" id="PS51192"/>
    </source>
</evidence>
<feature type="compositionally biased region" description="Basic and acidic residues" evidence="2">
    <location>
        <begin position="1148"/>
        <end position="1161"/>
    </location>
</feature>
<dbReference type="CDD" id="cd18000">
    <property type="entry name" value="DEXHc_ERCC6"/>
    <property type="match status" value="1"/>
</dbReference>
<feature type="compositionally biased region" description="Basic and acidic residues" evidence="2">
    <location>
        <begin position="203"/>
        <end position="215"/>
    </location>
</feature>
<dbReference type="InterPro" id="IPR049730">
    <property type="entry name" value="SNF2/RAD54-like_C"/>
</dbReference>
<dbReference type="PROSITE" id="PS51194">
    <property type="entry name" value="HELICASE_CTER"/>
    <property type="match status" value="1"/>
</dbReference>
<dbReference type="InterPro" id="IPR001650">
    <property type="entry name" value="Helicase_C-like"/>
</dbReference>
<feature type="compositionally biased region" description="Acidic residues" evidence="2">
    <location>
        <begin position="261"/>
        <end position="271"/>
    </location>
</feature>
<feature type="compositionally biased region" description="Basic residues" evidence="2">
    <location>
        <begin position="1035"/>
        <end position="1045"/>
    </location>
</feature>
<protein>
    <submittedName>
        <fullName evidence="5">DNA excision repair protein ERCC-6</fullName>
    </submittedName>
</protein>
<feature type="domain" description="Helicase ATP-binding" evidence="3">
    <location>
        <begin position="358"/>
        <end position="534"/>
    </location>
</feature>
<dbReference type="InterPro" id="IPR038718">
    <property type="entry name" value="SNF2-like_sf"/>
</dbReference>
<feature type="compositionally biased region" description="Basic residues" evidence="2">
    <location>
        <begin position="280"/>
        <end position="294"/>
    </location>
</feature>
<proteinExistence type="evidence at transcript level"/>
<reference evidence="5" key="1">
    <citation type="submission" date="2020-04" db="EMBL/GenBank/DDBJ databases">
        <authorList>
            <person name="Neveu A P."/>
        </authorList>
    </citation>
    <scope>NUCLEOTIDE SEQUENCE</scope>
    <source>
        <tissue evidence="5">Whole embryo</tissue>
    </source>
</reference>
<dbReference type="PANTHER" id="PTHR45629">
    <property type="entry name" value="SNF2/RAD54 FAMILY MEMBER"/>
    <property type="match status" value="1"/>
</dbReference>
<dbReference type="EMBL" id="LR784919">
    <property type="protein sequence ID" value="CAB3243327.1"/>
    <property type="molecule type" value="mRNA"/>
</dbReference>
<evidence type="ECO:0000313" key="5">
    <source>
        <dbReference type="EMBL" id="CAB3243327.1"/>
    </source>
</evidence>
<feature type="region of interest" description="Disordered" evidence="2">
    <location>
        <begin position="203"/>
        <end position="298"/>
    </location>
</feature>
<feature type="compositionally biased region" description="Acidic residues" evidence="2">
    <location>
        <begin position="1201"/>
        <end position="1212"/>
    </location>
</feature>
<gene>
    <name evidence="5" type="primary">Ercc6-001</name>
</gene>
<evidence type="ECO:0000256" key="1">
    <source>
        <dbReference type="ARBA" id="ARBA00022801"/>
    </source>
</evidence>
<dbReference type="GO" id="GO:0006283">
    <property type="term" value="P:transcription-coupled nucleotide-excision repair"/>
    <property type="evidence" value="ECO:0007669"/>
    <property type="project" value="TreeGrafter"/>
</dbReference>
<evidence type="ECO:0000259" key="4">
    <source>
        <dbReference type="PROSITE" id="PS51194"/>
    </source>
</evidence>
<dbReference type="Gene3D" id="3.40.50.10810">
    <property type="entry name" value="Tandem AAA-ATPase domain"/>
    <property type="match status" value="1"/>
</dbReference>